<dbReference type="Proteomes" id="UP000076722">
    <property type="component" value="Unassembled WGS sequence"/>
</dbReference>
<name>A0A164PEA5_9AGAM</name>
<gene>
    <name evidence="2" type="ORF">SISNIDRAFT_469921</name>
</gene>
<evidence type="ECO:0000256" key="1">
    <source>
        <dbReference type="SAM" id="MobiDB-lite"/>
    </source>
</evidence>
<feature type="compositionally biased region" description="Acidic residues" evidence="1">
    <location>
        <begin position="245"/>
        <end position="277"/>
    </location>
</feature>
<feature type="region of interest" description="Disordered" evidence="1">
    <location>
        <begin position="1"/>
        <end position="23"/>
    </location>
</feature>
<evidence type="ECO:0000313" key="2">
    <source>
        <dbReference type="EMBL" id="KZS88644.1"/>
    </source>
</evidence>
<organism evidence="2 3">
    <name type="scientific">Sistotremastrum niveocremeum HHB9708</name>
    <dbReference type="NCBI Taxonomy" id="1314777"/>
    <lineage>
        <taxon>Eukaryota</taxon>
        <taxon>Fungi</taxon>
        <taxon>Dikarya</taxon>
        <taxon>Basidiomycota</taxon>
        <taxon>Agaricomycotina</taxon>
        <taxon>Agaricomycetes</taxon>
        <taxon>Sistotremastrales</taxon>
        <taxon>Sistotremastraceae</taxon>
        <taxon>Sertulicium</taxon>
        <taxon>Sertulicium niveocremeum</taxon>
    </lineage>
</organism>
<dbReference type="AlphaFoldDB" id="A0A164PEA5"/>
<reference evidence="2 3" key="1">
    <citation type="journal article" date="2016" name="Mol. Biol. Evol.">
        <title>Comparative Genomics of Early-Diverging Mushroom-Forming Fungi Provides Insights into the Origins of Lignocellulose Decay Capabilities.</title>
        <authorList>
            <person name="Nagy L.G."/>
            <person name="Riley R."/>
            <person name="Tritt A."/>
            <person name="Adam C."/>
            <person name="Daum C."/>
            <person name="Floudas D."/>
            <person name="Sun H."/>
            <person name="Yadav J.S."/>
            <person name="Pangilinan J."/>
            <person name="Larsson K.H."/>
            <person name="Matsuura K."/>
            <person name="Barry K."/>
            <person name="Labutti K."/>
            <person name="Kuo R."/>
            <person name="Ohm R.A."/>
            <person name="Bhattacharya S.S."/>
            <person name="Shirouzu T."/>
            <person name="Yoshinaga Y."/>
            <person name="Martin F.M."/>
            <person name="Grigoriev I.V."/>
            <person name="Hibbett D.S."/>
        </authorList>
    </citation>
    <scope>NUCLEOTIDE SEQUENCE [LARGE SCALE GENOMIC DNA]</scope>
    <source>
        <strain evidence="2 3">HHB9708</strain>
    </source>
</reference>
<proteinExistence type="predicted"/>
<protein>
    <recommendedName>
        <fullName evidence="4">F-box domain-containing protein</fullName>
    </recommendedName>
</protein>
<evidence type="ECO:0000313" key="3">
    <source>
        <dbReference type="Proteomes" id="UP000076722"/>
    </source>
</evidence>
<sequence length="394" mass="45151">MAWNEREREEETGSAGKRKAPYDYAKDSSGTICVPDFHALKETLRRVNDPQFKTSKFSLVILSMIKRPSAAGHRCFQVGVSYLPAISDPLRLNPTKADVEIIVSNPAPFSAPSKPSPRDQSASISAPTKIMLTQEIFHRIMWIHYLSSKEDQGTLPHRYQLQKDRQTRFYALRDFQVARLVCKDWNRWLLNDIVFWRHLCIQGEKSFASARDVLDRFPNHSFHIRVRANHAPESYFPVHQSGYDSCDEDDGDDEKDDGDEYGDVDEEYRSDEEDESEPVPTREKSQRFFGLWVEGAIELISSNLPRCEAISLRLPTQTLHRTLISWANVAAPGLRRFYIEATDYDGRTTLDLVMHGRPHNPMNPPSGPLLPAPFLRQSPNLTSLTIMNCRIDIF</sequence>
<accession>A0A164PEA5</accession>
<feature type="compositionally biased region" description="Basic and acidic residues" evidence="1">
    <location>
        <begin position="1"/>
        <end position="11"/>
    </location>
</feature>
<keyword evidence="3" id="KW-1185">Reference proteome</keyword>
<feature type="region of interest" description="Disordered" evidence="1">
    <location>
        <begin position="235"/>
        <end position="283"/>
    </location>
</feature>
<dbReference type="EMBL" id="KV419434">
    <property type="protein sequence ID" value="KZS88644.1"/>
    <property type="molecule type" value="Genomic_DNA"/>
</dbReference>
<evidence type="ECO:0008006" key="4">
    <source>
        <dbReference type="Google" id="ProtNLM"/>
    </source>
</evidence>